<dbReference type="EMBL" id="CP118734">
    <property type="protein sequence ID" value="WNY49801.1"/>
    <property type="molecule type" value="Genomic_DNA"/>
</dbReference>
<organism evidence="2 3">
    <name type="scientific">Streptococcus iners subsp. hyiners</name>
    <dbReference type="NCBI Taxonomy" id="3028083"/>
    <lineage>
        <taxon>Bacteria</taxon>
        <taxon>Bacillati</taxon>
        <taxon>Bacillota</taxon>
        <taxon>Bacilli</taxon>
        <taxon>Lactobacillales</taxon>
        <taxon>Streptococcaceae</taxon>
        <taxon>Streptococcus</taxon>
        <taxon>Streptococcus iners</taxon>
    </lineage>
</organism>
<protein>
    <recommendedName>
        <fullName evidence="1">ABC-three component systems C-terminal domain-containing protein</fullName>
    </recommendedName>
</protein>
<feature type="domain" description="ABC-three component systems C-terminal" evidence="1">
    <location>
        <begin position="254"/>
        <end position="388"/>
    </location>
</feature>
<dbReference type="Proteomes" id="UP001301526">
    <property type="component" value="Chromosome"/>
</dbReference>
<evidence type="ECO:0000313" key="2">
    <source>
        <dbReference type="EMBL" id="WNY49801.1"/>
    </source>
</evidence>
<proteinExistence type="predicted"/>
<name>A0AA96VK11_9STRE</name>
<evidence type="ECO:0000259" key="1">
    <source>
        <dbReference type="Pfam" id="PF20277"/>
    </source>
</evidence>
<dbReference type="Pfam" id="PF20277">
    <property type="entry name" value="CTD11"/>
    <property type="match status" value="1"/>
</dbReference>
<dbReference type="SUPFAM" id="SSF75712">
    <property type="entry name" value="Rad50 coiled-coil Zn hook"/>
    <property type="match status" value="1"/>
</dbReference>
<accession>A0AA96VK11</accession>
<reference evidence="2 3" key="1">
    <citation type="submission" date="2023-02" db="EMBL/GenBank/DDBJ databases">
        <title>Streptococcus sp. Genome Sequencing and Assembly.</title>
        <authorList>
            <person name="Shore S.M."/>
            <person name="Nicholson T.L."/>
        </authorList>
    </citation>
    <scope>NUCLEOTIDE SEQUENCE [LARGE SCALE GENOMIC DNA]</scope>
    <source>
        <strain evidence="2 3">29892</strain>
    </source>
</reference>
<dbReference type="RefSeq" id="WP_248054473.1">
    <property type="nucleotide sequence ID" value="NZ_CP118734.1"/>
</dbReference>
<dbReference type="InterPro" id="IPR046921">
    <property type="entry name" value="ABC-3C_CTD11"/>
</dbReference>
<dbReference type="AlphaFoldDB" id="A0AA96VK11"/>
<gene>
    <name evidence="2" type="ORF">PW220_03945</name>
</gene>
<evidence type="ECO:0000313" key="3">
    <source>
        <dbReference type="Proteomes" id="UP001301526"/>
    </source>
</evidence>
<keyword evidence="3" id="KW-1185">Reference proteome</keyword>
<sequence length="393" mass="45169">MQEFNFSSYLKLLLPGMTTLKQGPLGITLLEPLSNLNGITTSIDDRKITRLVQRKIEVDSAFIQASNDYNIIQATLKNFEKNICSDLRIHNKQDIFDNILKCINSDSEASPKKYDELARYLKNGQEVEFLTYSFLYALNKTNKMTDSAPRIEDIELLQQVRNKCPLCQKPLTRQKKDTTIRAYKIVEIFSSNLDKDTADKFKNFMPPPAKLDSYDNKIPLCIQDANEYENYADIDEYKKLLSIKQEIQKLTEIQEVMNHGNLETQITEVIDALNDYTGSSSSTTLNMTALKLNQKILPEHSVLRGTVQYHVLTYFSYIKDLFAENSNFIMIQCDIKKVFTQLANTNLSQPEIVENLANWLLNQSKLSNGHLDACKIIVSYFIQNCEVFNEITE</sequence>